<keyword evidence="3" id="KW-1185">Reference proteome</keyword>
<dbReference type="EMBL" id="CAWYQH010000141">
    <property type="protein sequence ID" value="CAK8695143.1"/>
    <property type="molecule type" value="Genomic_DNA"/>
</dbReference>
<name>A0ABP0GV09_CLALP</name>
<dbReference type="Proteomes" id="UP001642483">
    <property type="component" value="Unassembled WGS sequence"/>
</dbReference>
<proteinExistence type="predicted"/>
<feature type="region of interest" description="Disordered" evidence="1">
    <location>
        <begin position="243"/>
        <end position="263"/>
    </location>
</feature>
<organism evidence="2 3">
    <name type="scientific">Clavelina lepadiformis</name>
    <name type="common">Light-bulb sea squirt</name>
    <name type="synonym">Ascidia lepadiformis</name>
    <dbReference type="NCBI Taxonomy" id="159417"/>
    <lineage>
        <taxon>Eukaryota</taxon>
        <taxon>Metazoa</taxon>
        <taxon>Chordata</taxon>
        <taxon>Tunicata</taxon>
        <taxon>Ascidiacea</taxon>
        <taxon>Aplousobranchia</taxon>
        <taxon>Clavelinidae</taxon>
        <taxon>Clavelina</taxon>
    </lineage>
</organism>
<gene>
    <name evidence="2" type="ORF">CVLEPA_LOCUS28428</name>
</gene>
<protein>
    <submittedName>
        <fullName evidence="2">Uncharacterized protein</fullName>
    </submittedName>
</protein>
<evidence type="ECO:0000313" key="2">
    <source>
        <dbReference type="EMBL" id="CAK8695143.1"/>
    </source>
</evidence>
<feature type="region of interest" description="Disordered" evidence="1">
    <location>
        <begin position="185"/>
        <end position="216"/>
    </location>
</feature>
<comment type="caution">
    <text evidence="2">The sequence shown here is derived from an EMBL/GenBank/DDBJ whole genome shotgun (WGS) entry which is preliminary data.</text>
</comment>
<accession>A0ABP0GV09</accession>
<sequence length="316" mass="36370">MFLHKENMPPVNHTRVEMLTFTNPADDFKKRLLKAGGTVKAQAIPSPPKVKKIYKDFNHTDGSIMKNVGKEKYVHEKMQSDENEGEVEKLEDFYMQKEMKRKSGTEEKIKLGKSSRPLFSKEGSIEMKRIKNKDTGKDFKNKKRKQGYEVKLPKIEQERSASREALFLPDRNVLTMVKFLHSDIGSNIDGTGKEEKPQKSLQKPQKSKIKKSQQKTYNDLYGKSTKHLQESSVASETSMSYDLDVHNASPGRHSEGYSQKSATSSTYILNREHLTFLNPKRHEKTMVSFNEELGINGGRKLRHECNEDNEMVHLYV</sequence>
<evidence type="ECO:0000256" key="1">
    <source>
        <dbReference type="SAM" id="MobiDB-lite"/>
    </source>
</evidence>
<evidence type="ECO:0000313" key="3">
    <source>
        <dbReference type="Proteomes" id="UP001642483"/>
    </source>
</evidence>
<reference evidence="2 3" key="1">
    <citation type="submission" date="2024-02" db="EMBL/GenBank/DDBJ databases">
        <authorList>
            <person name="Daric V."/>
            <person name="Darras S."/>
        </authorList>
    </citation>
    <scope>NUCLEOTIDE SEQUENCE [LARGE SCALE GENOMIC DNA]</scope>
</reference>